<evidence type="ECO:0000313" key="2">
    <source>
        <dbReference type="Proteomes" id="UP001165064"/>
    </source>
</evidence>
<dbReference type="EMBL" id="BSXS01007345">
    <property type="protein sequence ID" value="GME88449.1"/>
    <property type="molecule type" value="Genomic_DNA"/>
</dbReference>
<name>A0ACB5TJ28_AMBMO</name>
<organism evidence="1 2">
    <name type="scientific">Ambrosiozyma monospora</name>
    <name type="common">Yeast</name>
    <name type="synonym">Endomycopsis monosporus</name>
    <dbReference type="NCBI Taxonomy" id="43982"/>
    <lineage>
        <taxon>Eukaryota</taxon>
        <taxon>Fungi</taxon>
        <taxon>Dikarya</taxon>
        <taxon>Ascomycota</taxon>
        <taxon>Saccharomycotina</taxon>
        <taxon>Pichiomycetes</taxon>
        <taxon>Pichiales</taxon>
        <taxon>Pichiaceae</taxon>
        <taxon>Ambrosiozyma</taxon>
    </lineage>
</organism>
<comment type="caution">
    <text evidence="1">The sequence shown here is derived from an EMBL/GenBank/DDBJ whole genome shotgun (WGS) entry which is preliminary data.</text>
</comment>
<sequence length="196" mass="22294">MSNKFTVYTQEKFQEQIVQRYTAYSEPTTNSPQFKSDIIGEKLGGKILAFSDEWFAAAENLIKPKAPIRDPSRFTYKGAWYDGWETRRHNTAKSDWVIFKMGVASASLIGCEVDTAFFNGNHAPAISVEAANLTDDSSYADAEHTQWDTIIPEVECGPSQKHFFVRDQITEKKYTHVRLQMYPDGGIARFRLYGTV</sequence>
<dbReference type="Proteomes" id="UP001165064">
    <property type="component" value="Unassembled WGS sequence"/>
</dbReference>
<reference evidence="1" key="1">
    <citation type="submission" date="2023-04" db="EMBL/GenBank/DDBJ databases">
        <title>Ambrosiozyma monospora NBRC 10751.</title>
        <authorList>
            <person name="Ichikawa N."/>
            <person name="Sato H."/>
            <person name="Tonouchi N."/>
        </authorList>
    </citation>
    <scope>NUCLEOTIDE SEQUENCE</scope>
    <source>
        <strain evidence="1">NBRC 10751</strain>
    </source>
</reference>
<evidence type="ECO:0000313" key="1">
    <source>
        <dbReference type="EMBL" id="GME88449.1"/>
    </source>
</evidence>
<proteinExistence type="predicted"/>
<protein>
    <submittedName>
        <fullName evidence="1">Unnamed protein product</fullName>
    </submittedName>
</protein>
<accession>A0ACB5TJ28</accession>
<keyword evidence="2" id="KW-1185">Reference proteome</keyword>
<gene>
    <name evidence="1" type="ORF">Amon02_000836500</name>
</gene>